<dbReference type="InterPro" id="IPR020471">
    <property type="entry name" value="AKR"/>
</dbReference>
<feature type="compositionally biased region" description="Pro residues" evidence="4">
    <location>
        <begin position="335"/>
        <end position="345"/>
    </location>
</feature>
<dbReference type="PRINTS" id="PR00069">
    <property type="entry name" value="ALDKETRDTASE"/>
</dbReference>
<proteinExistence type="inferred from homology"/>
<dbReference type="Pfam" id="PF00248">
    <property type="entry name" value="Aldo_ket_red"/>
    <property type="match status" value="1"/>
</dbReference>
<reference evidence="6" key="1">
    <citation type="submission" date="2025-08" db="UniProtKB">
        <authorList>
            <consortium name="Ensembl"/>
        </authorList>
    </citation>
    <scope>IDENTIFICATION</scope>
</reference>
<evidence type="ECO:0000259" key="5">
    <source>
        <dbReference type="Pfam" id="PF00248"/>
    </source>
</evidence>
<accession>A0A8C6B4C4</accession>
<sequence>MLSNLSRAVARAAVRCARTPRPPEARTAATAAAMSRASGSPIRPATVLGTMEMGRRMDAPASAAAVRAFLERGHTELDTAFMYSDGQSESILGGLGLGLGGGDCKVKIATKANPWEGKSLKPDSLRSQLETSLKRLQCPHVDLFYLHAPDHGTPVEETLRACHQLHQEGKFVELGLSNYAAWEVAEICTLCKSNNWILPTVYQGMYNATTQQVETELFPCLRTEVLRLKPFGWGPADRQVQGWGQGWVTTCGPFQLGRDLQESVCEAMSFPWEEPTPCPQPEKKPWIGTWDSWGLMLACHLGQLTSGSTTLRLLPWWGRPAGHIWPQCPQHDPGRPPVEVPPLPAPGRKQEVKE</sequence>
<evidence type="ECO:0000313" key="6">
    <source>
        <dbReference type="Ensembl" id="ENSMMNP00015010884.1"/>
    </source>
</evidence>
<name>A0A8C6B4C4_MONMO</name>
<evidence type="ECO:0000256" key="3">
    <source>
        <dbReference type="ARBA" id="ARBA00038157"/>
    </source>
</evidence>
<dbReference type="PANTHER" id="PTHR43364:SF4">
    <property type="entry name" value="NAD(P)-LINKED OXIDOREDUCTASE SUPERFAMILY PROTEIN"/>
    <property type="match status" value="1"/>
</dbReference>
<dbReference type="Proteomes" id="UP000694561">
    <property type="component" value="Unplaced"/>
</dbReference>
<feature type="domain" description="NADP-dependent oxidoreductase" evidence="5">
    <location>
        <begin position="47"/>
        <end position="222"/>
    </location>
</feature>
<protein>
    <submittedName>
        <fullName evidence="6">Aldo-keto reductase family 7 like/pseudo</fullName>
    </submittedName>
</protein>
<feature type="region of interest" description="Disordered" evidence="4">
    <location>
        <begin position="19"/>
        <end position="40"/>
    </location>
</feature>
<dbReference type="Ensembl" id="ENSMMNT00015011916.1">
    <property type="protein sequence ID" value="ENSMMNP00015010884.1"/>
    <property type="gene ID" value="ENSMMNG00015008086.1"/>
</dbReference>
<dbReference type="PANTHER" id="PTHR43364">
    <property type="entry name" value="NADH-SPECIFIC METHYLGLYOXAL REDUCTASE-RELATED"/>
    <property type="match status" value="1"/>
</dbReference>
<feature type="region of interest" description="Disordered" evidence="4">
    <location>
        <begin position="327"/>
        <end position="354"/>
    </location>
</feature>
<feature type="compositionally biased region" description="Low complexity" evidence="4">
    <location>
        <begin position="19"/>
        <end position="33"/>
    </location>
</feature>
<evidence type="ECO:0000313" key="7">
    <source>
        <dbReference type="Proteomes" id="UP000694561"/>
    </source>
</evidence>
<evidence type="ECO:0000256" key="2">
    <source>
        <dbReference type="ARBA" id="ARBA00023002"/>
    </source>
</evidence>
<evidence type="ECO:0000256" key="1">
    <source>
        <dbReference type="ARBA" id="ARBA00022857"/>
    </source>
</evidence>
<keyword evidence="7" id="KW-1185">Reference proteome</keyword>
<dbReference type="GO" id="GO:0016491">
    <property type="term" value="F:oxidoreductase activity"/>
    <property type="evidence" value="ECO:0007669"/>
    <property type="project" value="UniProtKB-KW"/>
</dbReference>
<comment type="similarity">
    <text evidence="3">Belongs to the aldo/keto reductase family. Aldo/keto reductase 2 subfamily.</text>
</comment>
<evidence type="ECO:0000256" key="4">
    <source>
        <dbReference type="SAM" id="MobiDB-lite"/>
    </source>
</evidence>
<dbReference type="Gene3D" id="3.20.20.100">
    <property type="entry name" value="NADP-dependent oxidoreductase domain"/>
    <property type="match status" value="1"/>
</dbReference>
<dbReference type="InterPro" id="IPR036812">
    <property type="entry name" value="NAD(P)_OxRdtase_dom_sf"/>
</dbReference>
<organism evidence="6 7">
    <name type="scientific">Monodon monoceros</name>
    <name type="common">Narwhal</name>
    <name type="synonym">Ceratodon monodon</name>
    <dbReference type="NCBI Taxonomy" id="40151"/>
    <lineage>
        <taxon>Eukaryota</taxon>
        <taxon>Metazoa</taxon>
        <taxon>Chordata</taxon>
        <taxon>Craniata</taxon>
        <taxon>Vertebrata</taxon>
        <taxon>Euteleostomi</taxon>
        <taxon>Mammalia</taxon>
        <taxon>Eutheria</taxon>
        <taxon>Laurasiatheria</taxon>
        <taxon>Artiodactyla</taxon>
        <taxon>Whippomorpha</taxon>
        <taxon>Cetacea</taxon>
        <taxon>Odontoceti</taxon>
        <taxon>Monodontidae</taxon>
        <taxon>Monodon</taxon>
    </lineage>
</organism>
<dbReference type="InterPro" id="IPR050523">
    <property type="entry name" value="AKR_Detox_Biosynth"/>
</dbReference>
<gene>
    <name evidence="6" type="primary">AKR7L</name>
</gene>
<reference evidence="6" key="2">
    <citation type="submission" date="2025-09" db="UniProtKB">
        <authorList>
            <consortium name="Ensembl"/>
        </authorList>
    </citation>
    <scope>IDENTIFICATION</scope>
</reference>
<dbReference type="AlphaFoldDB" id="A0A8C6B4C4"/>
<keyword evidence="2" id="KW-0560">Oxidoreductase</keyword>
<keyword evidence="1" id="KW-0521">NADP</keyword>
<dbReference type="InterPro" id="IPR023210">
    <property type="entry name" value="NADP_OxRdtase_dom"/>
</dbReference>
<dbReference type="SUPFAM" id="SSF51430">
    <property type="entry name" value="NAD(P)-linked oxidoreductase"/>
    <property type="match status" value="1"/>
</dbReference>
<dbReference type="GeneTree" id="ENSGT00940000158496"/>